<organism evidence="2 3">
    <name type="scientific">Liquorilactobacillus vini DSM 20605</name>
    <dbReference type="NCBI Taxonomy" id="1133569"/>
    <lineage>
        <taxon>Bacteria</taxon>
        <taxon>Bacillati</taxon>
        <taxon>Bacillota</taxon>
        <taxon>Bacilli</taxon>
        <taxon>Lactobacillales</taxon>
        <taxon>Lactobacillaceae</taxon>
        <taxon>Liquorilactobacillus</taxon>
    </lineage>
</organism>
<evidence type="ECO:0000313" key="3">
    <source>
        <dbReference type="Proteomes" id="UP000051576"/>
    </source>
</evidence>
<evidence type="ECO:0000256" key="1">
    <source>
        <dbReference type="SAM" id="Coils"/>
    </source>
</evidence>
<dbReference type="eggNOG" id="ENOG5030AIE">
    <property type="taxonomic scope" value="Bacteria"/>
</dbReference>
<evidence type="ECO:0000313" key="2">
    <source>
        <dbReference type="EMBL" id="KRM89735.1"/>
    </source>
</evidence>
<feature type="coiled-coil region" evidence="1">
    <location>
        <begin position="4"/>
        <end position="65"/>
    </location>
</feature>
<accession>A0A0R2CDX1</accession>
<dbReference type="AlphaFoldDB" id="A0A0R2CDX1"/>
<keyword evidence="3" id="KW-1185">Reference proteome</keyword>
<keyword evidence="1" id="KW-0175">Coiled coil</keyword>
<protein>
    <submittedName>
        <fullName evidence="2">Uncharacterized protein</fullName>
    </submittedName>
</protein>
<sequence>MSNKLDLINEYQAAKAKLAELDQVCEQISETNRGRHLLDAYDEKREKAQAECDRLKAILEAVSAAED</sequence>
<reference evidence="2 3" key="1">
    <citation type="journal article" date="2015" name="Genome Announc.">
        <title>Expanding the biotechnology potential of lactobacilli through comparative genomics of 213 strains and associated genera.</title>
        <authorList>
            <person name="Sun Z."/>
            <person name="Harris H.M."/>
            <person name="McCann A."/>
            <person name="Guo C."/>
            <person name="Argimon S."/>
            <person name="Zhang W."/>
            <person name="Yang X."/>
            <person name="Jeffery I.B."/>
            <person name="Cooney J.C."/>
            <person name="Kagawa T.F."/>
            <person name="Liu W."/>
            <person name="Song Y."/>
            <person name="Salvetti E."/>
            <person name="Wrobel A."/>
            <person name="Rasinkangas P."/>
            <person name="Parkhill J."/>
            <person name="Rea M.C."/>
            <person name="O'Sullivan O."/>
            <person name="Ritari J."/>
            <person name="Douillard F.P."/>
            <person name="Paul Ross R."/>
            <person name="Yang R."/>
            <person name="Briner A.E."/>
            <person name="Felis G.E."/>
            <person name="de Vos W.M."/>
            <person name="Barrangou R."/>
            <person name="Klaenhammer T.R."/>
            <person name="Caufield P.W."/>
            <person name="Cui Y."/>
            <person name="Zhang H."/>
            <person name="O'Toole P.W."/>
        </authorList>
    </citation>
    <scope>NUCLEOTIDE SEQUENCE [LARGE SCALE GENOMIC DNA]</scope>
    <source>
        <strain evidence="2 3">DSM 20605</strain>
    </source>
</reference>
<proteinExistence type="predicted"/>
<dbReference type="PATRIC" id="fig|1133569.4.peg.29"/>
<dbReference type="STRING" id="1133569.FD21_GL000029"/>
<dbReference type="OrthoDB" id="2302022at2"/>
<name>A0A0R2CDX1_9LACO</name>
<gene>
    <name evidence="2" type="ORF">FD21_GL000029</name>
</gene>
<comment type="caution">
    <text evidence="2">The sequence shown here is derived from an EMBL/GenBank/DDBJ whole genome shotgun (WGS) entry which is preliminary data.</text>
</comment>
<dbReference type="Proteomes" id="UP000051576">
    <property type="component" value="Unassembled WGS sequence"/>
</dbReference>
<dbReference type="RefSeq" id="WP_010580338.1">
    <property type="nucleotide sequence ID" value="NZ_AHYZ01000072.1"/>
</dbReference>
<dbReference type="EMBL" id="AYYX01000001">
    <property type="protein sequence ID" value="KRM89735.1"/>
    <property type="molecule type" value="Genomic_DNA"/>
</dbReference>